<evidence type="ECO:0000313" key="3">
    <source>
        <dbReference type="EMBL" id="ASC72117.1"/>
    </source>
</evidence>
<dbReference type="KEGG" id="hhg:XM38_030710"/>
<dbReference type="GO" id="GO:0016645">
    <property type="term" value="F:oxidoreductase activity, acting on the CH-NH group of donors"/>
    <property type="evidence" value="ECO:0007669"/>
    <property type="project" value="InterPro"/>
</dbReference>
<evidence type="ECO:0000259" key="2">
    <source>
        <dbReference type="Pfam" id="PF05430"/>
    </source>
</evidence>
<dbReference type="PANTHER" id="PTHR39963">
    <property type="entry name" value="SLL0983 PROTEIN"/>
    <property type="match status" value="1"/>
</dbReference>
<dbReference type="RefSeq" id="WP_088430246.1">
    <property type="nucleotide sequence ID" value="NZ_CP021983.2"/>
</dbReference>
<sequence>MVHHPLVPYDDFAPELTADGSFTFYSETFDEGFHSAAGAYQEARHTYGDSTRLCQKAFGSRLCLLDVCYGLGYNSAAALDIIWQTNPTCRVTLVGLELDARVPVAAVEAGFTEGWSPDTQAILKQLAHQHTIQTDYLEARLLIGDARQTIQPLVKSGFQADAIFFDPFSPPHCPQLWTVEFIAQVAHCLKPAGYLATYSCAAAVRTAFQQTGLSIGAIPAAGRRWSGTLVNWSGIGLPALTQREQEHLDTKAAVPYRDPTLKDTAEAIQQRRRQEQQTSPLRPTGQWRKRWLGRT</sequence>
<gene>
    <name evidence="3" type="primary">mnmC_1</name>
    <name evidence="3" type="ORF">XM38_030710</name>
</gene>
<dbReference type="InterPro" id="IPR008471">
    <property type="entry name" value="MnmC-like_methylTransf"/>
</dbReference>
<dbReference type="AlphaFoldDB" id="A0A1Z3HPM7"/>
<dbReference type="SUPFAM" id="SSF53335">
    <property type="entry name" value="S-adenosyl-L-methionine-dependent methyltransferases"/>
    <property type="match status" value="1"/>
</dbReference>
<name>A0A1Z3HPM7_9CYAN</name>
<feature type="region of interest" description="Disordered" evidence="1">
    <location>
        <begin position="267"/>
        <end position="295"/>
    </location>
</feature>
<organism evidence="3 4">
    <name type="scientific">Halomicronema hongdechloris C2206</name>
    <dbReference type="NCBI Taxonomy" id="1641165"/>
    <lineage>
        <taxon>Bacteria</taxon>
        <taxon>Bacillati</taxon>
        <taxon>Cyanobacteriota</taxon>
        <taxon>Cyanophyceae</taxon>
        <taxon>Nodosilineales</taxon>
        <taxon>Nodosilineaceae</taxon>
        <taxon>Halomicronema</taxon>
    </lineage>
</organism>
<reference evidence="3 4" key="1">
    <citation type="journal article" date="2016" name="Biochim. Biophys. Acta">
        <title>Characterization of red-shifted phycobilisomes isolated from the chlorophyll f-containing cyanobacterium Halomicronema hongdechloris.</title>
        <authorList>
            <person name="Li Y."/>
            <person name="Lin Y."/>
            <person name="Garvey C.J."/>
            <person name="Birch D."/>
            <person name="Corkery R.W."/>
            <person name="Loughlin P.C."/>
            <person name="Scheer H."/>
            <person name="Willows R.D."/>
            <person name="Chen M."/>
        </authorList>
    </citation>
    <scope>NUCLEOTIDE SEQUENCE [LARGE SCALE GENOMIC DNA]</scope>
    <source>
        <strain evidence="3 4">C2206</strain>
    </source>
</reference>
<dbReference type="Pfam" id="PF05430">
    <property type="entry name" value="Methyltransf_30"/>
    <property type="match status" value="1"/>
</dbReference>
<dbReference type="PANTHER" id="PTHR39963:SF1">
    <property type="entry name" value="MNMC-LIKE METHYLTRANSFERASE DOMAIN-CONTAINING PROTEIN"/>
    <property type="match status" value="1"/>
</dbReference>
<feature type="domain" description="MnmC-like methyltransferase" evidence="2">
    <location>
        <begin position="118"/>
        <end position="227"/>
    </location>
</feature>
<dbReference type="Proteomes" id="UP000191901">
    <property type="component" value="Chromosome"/>
</dbReference>
<evidence type="ECO:0000313" key="4">
    <source>
        <dbReference type="Proteomes" id="UP000191901"/>
    </source>
</evidence>
<dbReference type="OrthoDB" id="9786494at2"/>
<dbReference type="STRING" id="1641165.XM38_13720"/>
<protein>
    <submittedName>
        <fullName evidence="3">tRNA 5-methylaminomethyl-2-thiouridine biosynthesis bifunctional protein MnmC</fullName>
    </submittedName>
</protein>
<accession>A0A1Z3HPM7</accession>
<dbReference type="Gene3D" id="3.40.50.150">
    <property type="entry name" value="Vaccinia Virus protein VP39"/>
    <property type="match status" value="1"/>
</dbReference>
<dbReference type="InterPro" id="IPR029063">
    <property type="entry name" value="SAM-dependent_MTases_sf"/>
</dbReference>
<dbReference type="EMBL" id="CP021983">
    <property type="protein sequence ID" value="ASC72117.1"/>
    <property type="molecule type" value="Genomic_DNA"/>
</dbReference>
<keyword evidence="4" id="KW-1185">Reference proteome</keyword>
<evidence type="ECO:0000256" key="1">
    <source>
        <dbReference type="SAM" id="MobiDB-lite"/>
    </source>
</evidence>
<proteinExistence type="predicted"/>